<keyword evidence="2" id="KW-1185">Reference proteome</keyword>
<reference evidence="2" key="1">
    <citation type="submission" date="2011-07" db="EMBL/GenBank/DDBJ databases">
        <authorList>
            <consortium name="Caenorhabditis brenneri Sequencing and Analysis Consortium"/>
            <person name="Wilson R.K."/>
        </authorList>
    </citation>
    <scope>NUCLEOTIDE SEQUENCE [LARGE SCALE GENOMIC DNA]</scope>
    <source>
        <strain evidence="2">PB2801</strain>
    </source>
</reference>
<dbReference type="EMBL" id="GL379794">
    <property type="protein sequence ID" value="EGT57968.1"/>
    <property type="molecule type" value="Genomic_DNA"/>
</dbReference>
<dbReference type="FunCoup" id="G0MHF7">
    <property type="interactions" value="1050"/>
</dbReference>
<name>G0MHF7_CAEBE</name>
<dbReference type="Proteomes" id="UP000008068">
    <property type="component" value="Unassembled WGS sequence"/>
</dbReference>
<dbReference type="HOGENOM" id="CLU_597492_0_0_1"/>
<organism evidence="2">
    <name type="scientific">Caenorhabditis brenneri</name>
    <name type="common">Nematode worm</name>
    <dbReference type="NCBI Taxonomy" id="135651"/>
    <lineage>
        <taxon>Eukaryota</taxon>
        <taxon>Metazoa</taxon>
        <taxon>Ecdysozoa</taxon>
        <taxon>Nematoda</taxon>
        <taxon>Chromadorea</taxon>
        <taxon>Rhabditida</taxon>
        <taxon>Rhabditina</taxon>
        <taxon>Rhabditomorpha</taxon>
        <taxon>Rhabditoidea</taxon>
        <taxon>Rhabditidae</taxon>
        <taxon>Peloderinae</taxon>
        <taxon>Caenorhabditis</taxon>
    </lineage>
</organism>
<dbReference type="OrthoDB" id="10628087at2759"/>
<evidence type="ECO:0000313" key="1">
    <source>
        <dbReference type="EMBL" id="EGT57968.1"/>
    </source>
</evidence>
<dbReference type="AlphaFoldDB" id="G0MHF7"/>
<gene>
    <name evidence="1" type="ORF">CAEBREN_16571</name>
</gene>
<dbReference type="InParanoid" id="G0MHF7"/>
<dbReference type="eggNOG" id="ENOG502TI3Z">
    <property type="taxonomic scope" value="Eukaryota"/>
</dbReference>
<dbReference type="OMA" id="NQCEIER"/>
<accession>G0MHF7</accession>
<proteinExistence type="predicted"/>
<sequence length="458" mass="52742">MEAASIALLQLLEAAQRFESKADMSKPEECVNAIGLRKGGMTISLWIEKNSSDVCIKSNNTDLNFCWRYLKQNNPDPKCKKWFPCGAKKYRIVGCKPESISLRTKKGKAHFPLLIHLHEIQSAYEAEIDTIVIDENVLDTRSSADFVLQQLAGVKCKNLTIRGTSTVTDPFKNDVVEKLLEKITVQECLYVQIPITLESEVEGLNKIPHVRMDVRYQYSDIASNSGFNSMFLLETANSVFINHLLMFLAIGTACNITTLRITIKKFVYRNTDQLLRRLTHFNKRGNQDFHDLFMRQQLLLMANDGLDIRRSDGVLITVFVNGELNAEGKTFTIYHAYPWDGELSERMPAVLEAQEENYKKYERLITEENNLEEKQRKRSERLDKRVDEELSRRDMMGPRDTLELKRNLNLEAIEKAKIEVKKQNLERKLENGRFLSSVMCGAAKRKEFGFLSGWPKQQ</sequence>
<evidence type="ECO:0000313" key="2">
    <source>
        <dbReference type="Proteomes" id="UP000008068"/>
    </source>
</evidence>
<protein>
    <submittedName>
        <fullName evidence="1">Uncharacterized protein</fullName>
    </submittedName>
</protein>